<reference evidence="7 8" key="1">
    <citation type="submission" date="2020-07" db="EMBL/GenBank/DDBJ databases">
        <title>Sequencing the genomes of 1000 actinobacteria strains.</title>
        <authorList>
            <person name="Klenk H.-P."/>
        </authorList>
    </citation>
    <scope>NUCLEOTIDE SEQUENCE [LARGE SCALE GENOMIC DNA]</scope>
    <source>
        <strain evidence="7 8">LI1</strain>
    </source>
</reference>
<dbReference type="InterPro" id="IPR038330">
    <property type="entry name" value="TspO/MBR-related_sf"/>
</dbReference>
<comment type="subcellular location">
    <subcellularLocation>
        <location evidence="1">Membrane</location>
        <topology evidence="1">Multi-pass membrane protein</topology>
    </subcellularLocation>
</comment>
<proteinExistence type="inferred from homology"/>
<feature type="transmembrane region" description="Helical" evidence="6">
    <location>
        <begin position="67"/>
        <end position="86"/>
    </location>
</feature>
<keyword evidence="5 6" id="KW-0472">Membrane</keyword>
<dbReference type="GO" id="GO:0016020">
    <property type="term" value="C:membrane"/>
    <property type="evidence" value="ECO:0007669"/>
    <property type="project" value="UniProtKB-SubCell"/>
</dbReference>
<feature type="transmembrane region" description="Helical" evidence="6">
    <location>
        <begin position="156"/>
        <end position="179"/>
    </location>
</feature>
<dbReference type="Proteomes" id="UP000537260">
    <property type="component" value="Unassembled WGS sequence"/>
</dbReference>
<evidence type="ECO:0000256" key="5">
    <source>
        <dbReference type="ARBA" id="ARBA00023136"/>
    </source>
</evidence>
<dbReference type="AlphaFoldDB" id="A0A7Z0EDL8"/>
<feature type="transmembrane region" description="Helical" evidence="6">
    <location>
        <begin position="20"/>
        <end position="40"/>
    </location>
</feature>
<organism evidence="7 8">
    <name type="scientific">Glaciibacter psychrotolerans</name>
    <dbReference type="NCBI Taxonomy" id="670054"/>
    <lineage>
        <taxon>Bacteria</taxon>
        <taxon>Bacillati</taxon>
        <taxon>Actinomycetota</taxon>
        <taxon>Actinomycetes</taxon>
        <taxon>Micrococcales</taxon>
        <taxon>Microbacteriaceae</taxon>
        <taxon>Glaciibacter</taxon>
    </lineage>
</organism>
<evidence type="ECO:0000256" key="4">
    <source>
        <dbReference type="ARBA" id="ARBA00022989"/>
    </source>
</evidence>
<dbReference type="Gene3D" id="1.20.1260.100">
    <property type="entry name" value="TspO/MBR protein"/>
    <property type="match status" value="1"/>
</dbReference>
<dbReference type="Pfam" id="PF03073">
    <property type="entry name" value="TspO_MBR"/>
    <property type="match status" value="1"/>
</dbReference>
<evidence type="ECO:0000256" key="2">
    <source>
        <dbReference type="ARBA" id="ARBA00007524"/>
    </source>
</evidence>
<sequence>MTVTIPLTASPQTADRVRQAVVFVLSLLAIAGATFGSGAFGGTPIQQAAGGALAADATLIAPAGPAFSIWSVIYLGLLAYAIWQLFPSQAARMVHRRVGYLIALSMLLNAAWIGSVQLGNVGLSVLVIVLLLVVLGITFALLLRTQRNTTTQGARVAESIVLDGTMGLYLGWVTIATAANVTAWLTDLGFTGWGIQPDVWGVVIVAIAAAVGVATAIAGRGRLTPALSLSWGLAWLAVARLTGEPESHAVGIAAVIAAAVVLVAAIALRIVAQRSSDVAPQLIEPV</sequence>
<dbReference type="PANTHER" id="PTHR33802">
    <property type="entry name" value="SI:CH211-161H7.5-RELATED"/>
    <property type="match status" value="1"/>
</dbReference>
<name>A0A7Z0EDL8_9MICO</name>
<feature type="transmembrane region" description="Helical" evidence="6">
    <location>
        <begin position="226"/>
        <end position="243"/>
    </location>
</feature>
<keyword evidence="3 6" id="KW-0812">Transmembrane</keyword>
<evidence type="ECO:0000256" key="3">
    <source>
        <dbReference type="ARBA" id="ARBA00022692"/>
    </source>
</evidence>
<evidence type="ECO:0000313" key="7">
    <source>
        <dbReference type="EMBL" id="NYJ19692.1"/>
    </source>
</evidence>
<gene>
    <name evidence="7" type="ORF">HNR05_001483</name>
</gene>
<feature type="transmembrane region" description="Helical" evidence="6">
    <location>
        <begin position="199"/>
        <end position="219"/>
    </location>
</feature>
<comment type="similarity">
    <text evidence="2">Belongs to the TspO/BZRP family.</text>
</comment>
<evidence type="ECO:0000256" key="1">
    <source>
        <dbReference type="ARBA" id="ARBA00004141"/>
    </source>
</evidence>
<dbReference type="EMBL" id="JACCFM010000001">
    <property type="protein sequence ID" value="NYJ19692.1"/>
    <property type="molecule type" value="Genomic_DNA"/>
</dbReference>
<feature type="transmembrane region" description="Helical" evidence="6">
    <location>
        <begin position="249"/>
        <end position="272"/>
    </location>
</feature>
<protein>
    <recommendedName>
        <fullName evidence="9">Tryptophan-rich sensory protein</fullName>
    </recommendedName>
</protein>
<evidence type="ECO:0000313" key="8">
    <source>
        <dbReference type="Proteomes" id="UP000537260"/>
    </source>
</evidence>
<evidence type="ECO:0008006" key="9">
    <source>
        <dbReference type="Google" id="ProtNLM"/>
    </source>
</evidence>
<feature type="transmembrane region" description="Helical" evidence="6">
    <location>
        <begin position="98"/>
        <end position="115"/>
    </location>
</feature>
<dbReference type="RefSeq" id="WP_179578415.1">
    <property type="nucleotide sequence ID" value="NZ_JACCFM010000001.1"/>
</dbReference>
<dbReference type="PANTHER" id="PTHR33802:SF1">
    <property type="entry name" value="XK-RELATED PROTEIN"/>
    <property type="match status" value="1"/>
</dbReference>
<accession>A0A7Z0EDL8</accession>
<evidence type="ECO:0000256" key="6">
    <source>
        <dbReference type="SAM" id="Phobius"/>
    </source>
</evidence>
<comment type="caution">
    <text evidence="7">The sequence shown here is derived from an EMBL/GenBank/DDBJ whole genome shotgun (WGS) entry which is preliminary data.</text>
</comment>
<keyword evidence="4 6" id="KW-1133">Transmembrane helix</keyword>
<dbReference type="InterPro" id="IPR004307">
    <property type="entry name" value="TspO_MBR"/>
</dbReference>
<feature type="transmembrane region" description="Helical" evidence="6">
    <location>
        <begin position="121"/>
        <end position="144"/>
    </location>
</feature>
<keyword evidence="8" id="KW-1185">Reference proteome</keyword>